<dbReference type="AlphaFoldDB" id="E7RGX4"/>
<name>E7RGX4_9BACL</name>
<proteinExistence type="predicted"/>
<dbReference type="EMBL" id="AEPB01000030">
    <property type="protein sequence ID" value="EGA89712.1"/>
    <property type="molecule type" value="Genomic_DNA"/>
</dbReference>
<accession>E7RGX4</accession>
<evidence type="ECO:0000313" key="2">
    <source>
        <dbReference type="Proteomes" id="UP000003052"/>
    </source>
</evidence>
<organism evidence="1 2">
    <name type="scientific">Planococcus donghaensis MPA1U2</name>
    <dbReference type="NCBI Taxonomy" id="933115"/>
    <lineage>
        <taxon>Bacteria</taxon>
        <taxon>Bacillati</taxon>
        <taxon>Bacillota</taxon>
        <taxon>Bacilli</taxon>
        <taxon>Bacillales</taxon>
        <taxon>Caryophanaceae</taxon>
        <taxon>Planococcus</taxon>
    </lineage>
</organism>
<protein>
    <submittedName>
        <fullName evidence="1">Uncharacterized protein</fullName>
    </submittedName>
</protein>
<dbReference type="Proteomes" id="UP000003052">
    <property type="component" value="Unassembled WGS sequence"/>
</dbReference>
<gene>
    <name evidence="1" type="ORF">GPDM_08610</name>
</gene>
<evidence type="ECO:0000313" key="1">
    <source>
        <dbReference type="EMBL" id="EGA89712.1"/>
    </source>
</evidence>
<comment type="caution">
    <text evidence="1">The sequence shown here is derived from an EMBL/GenBank/DDBJ whole genome shotgun (WGS) entry which is preliminary data.</text>
</comment>
<sequence length="39" mass="4357">MESEVASLVEDYASLFSLIRLCLQAEAAEKAAFFMVIFL</sequence>
<reference evidence="1 2" key="1">
    <citation type="journal article" date="2011" name="J. Bacteriol.">
        <title>The Draft Genome of Planococcus donghaensis MPA1U2 Reveals Nonsporulation Pathways Controlled by a Conserved Spo0A Regulon.</title>
        <authorList>
            <person name="Pearson M.D."/>
            <person name="Noller H.F."/>
        </authorList>
    </citation>
    <scope>NUCLEOTIDE SEQUENCE [LARGE SCALE GENOMIC DNA]</scope>
    <source>
        <strain evidence="1 2">MPA1U2</strain>
    </source>
</reference>